<gene>
    <name evidence="2" type="ORF">Enr8_23580</name>
</gene>
<evidence type="ECO:0000313" key="2">
    <source>
        <dbReference type="EMBL" id="TWT34942.1"/>
    </source>
</evidence>
<protein>
    <submittedName>
        <fullName evidence="2">Uncharacterized protein</fullName>
    </submittedName>
</protein>
<keyword evidence="1" id="KW-0732">Signal</keyword>
<keyword evidence="3" id="KW-1185">Reference proteome</keyword>
<evidence type="ECO:0000256" key="1">
    <source>
        <dbReference type="SAM" id="SignalP"/>
    </source>
</evidence>
<comment type="caution">
    <text evidence="2">The sequence shown here is derived from an EMBL/GenBank/DDBJ whole genome shotgun (WGS) entry which is preliminary data.</text>
</comment>
<feature type="signal peptide" evidence="1">
    <location>
        <begin position="1"/>
        <end position="23"/>
    </location>
</feature>
<evidence type="ECO:0000313" key="3">
    <source>
        <dbReference type="Proteomes" id="UP000318878"/>
    </source>
</evidence>
<dbReference type="EMBL" id="SJPF01000002">
    <property type="protein sequence ID" value="TWT34942.1"/>
    <property type="molecule type" value="Genomic_DNA"/>
</dbReference>
<dbReference type="RefSeq" id="WP_186767593.1">
    <property type="nucleotide sequence ID" value="NZ_SJPF01000002.1"/>
</dbReference>
<feature type="chain" id="PRO_5022809266" evidence="1">
    <location>
        <begin position="24"/>
        <end position="221"/>
    </location>
</feature>
<accession>A0A5C5VB71</accession>
<reference evidence="2 3" key="1">
    <citation type="submission" date="2019-02" db="EMBL/GenBank/DDBJ databases">
        <title>Deep-cultivation of Planctomycetes and their phenomic and genomic characterization uncovers novel biology.</title>
        <authorList>
            <person name="Wiegand S."/>
            <person name="Jogler M."/>
            <person name="Boedeker C."/>
            <person name="Pinto D."/>
            <person name="Vollmers J."/>
            <person name="Rivas-Marin E."/>
            <person name="Kohn T."/>
            <person name="Peeters S.H."/>
            <person name="Heuer A."/>
            <person name="Rast P."/>
            <person name="Oberbeckmann S."/>
            <person name="Bunk B."/>
            <person name="Jeske O."/>
            <person name="Meyerdierks A."/>
            <person name="Storesund J.E."/>
            <person name="Kallscheuer N."/>
            <person name="Luecker S."/>
            <person name="Lage O.M."/>
            <person name="Pohl T."/>
            <person name="Merkel B.J."/>
            <person name="Hornburger P."/>
            <person name="Mueller R.-W."/>
            <person name="Bruemmer F."/>
            <person name="Labrenz M."/>
            <person name="Spormann A.M."/>
            <person name="Op Den Camp H."/>
            <person name="Overmann J."/>
            <person name="Amann R."/>
            <person name="Jetten M.S.M."/>
            <person name="Mascher T."/>
            <person name="Medema M.H."/>
            <person name="Devos D.P."/>
            <person name="Kaster A.-K."/>
            <person name="Ovreas L."/>
            <person name="Rohde M."/>
            <person name="Galperin M.Y."/>
            <person name="Jogler C."/>
        </authorList>
    </citation>
    <scope>NUCLEOTIDE SEQUENCE [LARGE SCALE GENOMIC DNA]</scope>
    <source>
        <strain evidence="2 3">Enr8</strain>
    </source>
</reference>
<proteinExistence type="predicted"/>
<name>A0A5C5VB71_9BACT</name>
<dbReference type="AlphaFoldDB" id="A0A5C5VB71"/>
<sequence length="221" mass="24150" precursor="true">MRTAFPLLAFALLLLPSTAFLLAEEPAGDASPEVVALGEADDTGRYSHLLSYELAYRPPTAQKEAEFVATLANVSDRTLKLMVDRQSFDSEIEITPSGGRPYAVMTERGRNGHLFGNTVPHLSSEELAPGKSITWRLPLSSLRYLCLEIPDDISMVNSLEDFNARIDANFDRSPSPESLAGCKAHTTIYVAVVPEMENGPFSSVNGRKTSNVVKIPPLKKK</sequence>
<organism evidence="2 3">
    <name type="scientific">Blastopirellula retiformator</name>
    <dbReference type="NCBI Taxonomy" id="2527970"/>
    <lineage>
        <taxon>Bacteria</taxon>
        <taxon>Pseudomonadati</taxon>
        <taxon>Planctomycetota</taxon>
        <taxon>Planctomycetia</taxon>
        <taxon>Pirellulales</taxon>
        <taxon>Pirellulaceae</taxon>
        <taxon>Blastopirellula</taxon>
    </lineage>
</organism>
<dbReference type="Proteomes" id="UP000318878">
    <property type="component" value="Unassembled WGS sequence"/>
</dbReference>